<keyword evidence="3" id="KW-1185">Reference proteome</keyword>
<organism evidence="1">
    <name type="scientific">Glycine max</name>
    <name type="common">Soybean</name>
    <name type="synonym">Glycine hispida</name>
    <dbReference type="NCBI Taxonomy" id="3847"/>
    <lineage>
        <taxon>Eukaryota</taxon>
        <taxon>Viridiplantae</taxon>
        <taxon>Streptophyta</taxon>
        <taxon>Embryophyta</taxon>
        <taxon>Tracheophyta</taxon>
        <taxon>Spermatophyta</taxon>
        <taxon>Magnoliopsida</taxon>
        <taxon>eudicotyledons</taxon>
        <taxon>Gunneridae</taxon>
        <taxon>Pentapetalae</taxon>
        <taxon>rosids</taxon>
        <taxon>fabids</taxon>
        <taxon>Fabales</taxon>
        <taxon>Fabaceae</taxon>
        <taxon>Papilionoideae</taxon>
        <taxon>50 kb inversion clade</taxon>
        <taxon>NPAAA clade</taxon>
        <taxon>indigoferoid/millettioid clade</taxon>
        <taxon>Phaseoleae</taxon>
        <taxon>Glycine</taxon>
        <taxon>Glycine subgen. Soja</taxon>
    </lineage>
</organism>
<dbReference type="Gramene" id="KRH33006">
    <property type="protein sequence ID" value="KRH33006"/>
    <property type="gene ID" value="GLYMA_10G093000"/>
</dbReference>
<reference evidence="2" key="2">
    <citation type="submission" date="2018-02" db="UniProtKB">
        <authorList>
            <consortium name="EnsemblPlants"/>
        </authorList>
    </citation>
    <scope>IDENTIFICATION</scope>
    <source>
        <strain evidence="2">Williams 82</strain>
    </source>
</reference>
<evidence type="ECO:0008006" key="4">
    <source>
        <dbReference type="Google" id="ProtNLM"/>
    </source>
</evidence>
<sequence length="210" mass="24550">MTTNLAESINSVLKKSTNRGREAVAMLASGQVCTKVLNKVIEDARRKKNAHNILEFDRRDSQFLVQETINPRKVQPVVDFTVKLDERWRDCGKFQKLHKPCSHVVTSCKHAHREYRNYIYLMYMLESVSNIYKGFFGELHNETYWSPCHESMICPDPKKKRSTKGHPIFSRIHTKMDIQEPSQPKRYFVCCIPGYSKKNCPHCVDLSQQR</sequence>
<proteinExistence type="predicted"/>
<evidence type="ECO:0000313" key="1">
    <source>
        <dbReference type="EMBL" id="KRH33006.1"/>
    </source>
</evidence>
<gene>
    <name evidence="1" type="ORF">GLYMA_10G093000</name>
</gene>
<dbReference type="EMBL" id="CM000843">
    <property type="protein sequence ID" value="KRH33006.1"/>
    <property type="molecule type" value="Genomic_DNA"/>
</dbReference>
<name>A0A0R0HR74_SOYBN</name>
<protein>
    <recommendedName>
        <fullName evidence="4">SWIM-type domain-containing protein</fullName>
    </recommendedName>
</protein>
<dbReference type="STRING" id="3847.A0A0R0HR74"/>
<dbReference type="OMA" id="RICTEMD"/>
<evidence type="ECO:0000313" key="3">
    <source>
        <dbReference type="Proteomes" id="UP000008827"/>
    </source>
</evidence>
<dbReference type="EnsemblPlants" id="KRH33006">
    <property type="protein sequence ID" value="KRH33006"/>
    <property type="gene ID" value="GLYMA_10G093000"/>
</dbReference>
<reference evidence="1" key="3">
    <citation type="submission" date="2018-07" db="EMBL/GenBank/DDBJ databases">
        <title>WGS assembly of Glycine max.</title>
        <authorList>
            <person name="Schmutz J."/>
            <person name="Cannon S."/>
            <person name="Schlueter J."/>
            <person name="Ma J."/>
            <person name="Mitros T."/>
            <person name="Nelson W."/>
            <person name="Hyten D."/>
            <person name="Song Q."/>
            <person name="Thelen J."/>
            <person name="Cheng J."/>
            <person name="Xu D."/>
            <person name="Hellsten U."/>
            <person name="May G."/>
            <person name="Yu Y."/>
            <person name="Sakurai T."/>
            <person name="Umezawa T."/>
            <person name="Bhattacharyya M."/>
            <person name="Sandhu D."/>
            <person name="Valliyodan B."/>
            <person name="Lindquist E."/>
            <person name="Peto M."/>
            <person name="Grant D."/>
            <person name="Shu S."/>
            <person name="Goodstein D."/>
            <person name="Barry K."/>
            <person name="Futrell-Griggs M."/>
            <person name="Abernathy B."/>
            <person name="Du J."/>
            <person name="Tian Z."/>
            <person name="Zhu L."/>
            <person name="Gill N."/>
            <person name="Joshi T."/>
            <person name="Libault M."/>
            <person name="Sethuraman A."/>
            <person name="Zhang X."/>
            <person name="Shinozaki K."/>
            <person name="Nguyen H."/>
            <person name="Wing R."/>
            <person name="Cregan P."/>
            <person name="Specht J."/>
            <person name="Grimwood J."/>
            <person name="Rokhsar D."/>
            <person name="Stacey G."/>
            <person name="Shoemaker R."/>
            <person name="Jackson S."/>
        </authorList>
    </citation>
    <scope>NUCLEOTIDE SEQUENCE</scope>
    <source>
        <tissue evidence="1">Callus</tissue>
    </source>
</reference>
<accession>A0A0R0HR74</accession>
<reference evidence="1 2" key="1">
    <citation type="journal article" date="2010" name="Nature">
        <title>Genome sequence of the palaeopolyploid soybean.</title>
        <authorList>
            <person name="Schmutz J."/>
            <person name="Cannon S.B."/>
            <person name="Schlueter J."/>
            <person name="Ma J."/>
            <person name="Mitros T."/>
            <person name="Nelson W."/>
            <person name="Hyten D.L."/>
            <person name="Song Q."/>
            <person name="Thelen J.J."/>
            <person name="Cheng J."/>
            <person name="Xu D."/>
            <person name="Hellsten U."/>
            <person name="May G.D."/>
            <person name="Yu Y."/>
            <person name="Sakurai T."/>
            <person name="Umezawa T."/>
            <person name="Bhattacharyya M.K."/>
            <person name="Sandhu D."/>
            <person name="Valliyodan B."/>
            <person name="Lindquist E."/>
            <person name="Peto M."/>
            <person name="Grant D."/>
            <person name="Shu S."/>
            <person name="Goodstein D."/>
            <person name="Barry K."/>
            <person name="Futrell-Griggs M."/>
            <person name="Abernathy B."/>
            <person name="Du J."/>
            <person name="Tian Z."/>
            <person name="Zhu L."/>
            <person name="Gill N."/>
            <person name="Joshi T."/>
            <person name="Libault M."/>
            <person name="Sethuraman A."/>
            <person name="Zhang X.-C."/>
            <person name="Shinozaki K."/>
            <person name="Nguyen H.T."/>
            <person name="Wing R.A."/>
            <person name="Cregan P."/>
            <person name="Specht J."/>
            <person name="Grimwood J."/>
            <person name="Rokhsar D."/>
            <person name="Stacey G."/>
            <person name="Shoemaker R.C."/>
            <person name="Jackson S.A."/>
        </authorList>
    </citation>
    <scope>NUCLEOTIDE SEQUENCE</scope>
    <source>
        <strain evidence="2">cv. Williams 82</strain>
        <tissue evidence="1">Callus</tissue>
    </source>
</reference>
<dbReference type="InParanoid" id="A0A0R0HR74"/>
<dbReference type="Proteomes" id="UP000008827">
    <property type="component" value="Chromosome 10"/>
</dbReference>
<dbReference type="AlphaFoldDB" id="A0A0R0HR74"/>
<evidence type="ECO:0000313" key="2">
    <source>
        <dbReference type="EnsemblPlants" id="KRH33006"/>
    </source>
</evidence>